<evidence type="ECO:0000313" key="2">
    <source>
        <dbReference type="Proteomes" id="UP001281761"/>
    </source>
</evidence>
<dbReference type="Proteomes" id="UP001281761">
    <property type="component" value="Unassembled WGS sequence"/>
</dbReference>
<keyword evidence="2" id="KW-1185">Reference proteome</keyword>
<evidence type="ECO:0000313" key="1">
    <source>
        <dbReference type="EMBL" id="KAK2963327.1"/>
    </source>
</evidence>
<comment type="caution">
    <text evidence="1">The sequence shown here is derived from an EMBL/GenBank/DDBJ whole genome shotgun (WGS) entry which is preliminary data.</text>
</comment>
<dbReference type="EMBL" id="JARBJD010000007">
    <property type="protein sequence ID" value="KAK2963327.1"/>
    <property type="molecule type" value="Genomic_DNA"/>
</dbReference>
<gene>
    <name evidence="1" type="ORF">BLNAU_1861</name>
</gene>
<reference evidence="1 2" key="1">
    <citation type="journal article" date="2022" name="bioRxiv">
        <title>Genomics of Preaxostyla Flagellates Illuminates Evolutionary Transitions and the Path Towards Mitochondrial Loss.</title>
        <authorList>
            <person name="Novak L.V.F."/>
            <person name="Treitli S.C."/>
            <person name="Pyrih J."/>
            <person name="Halakuc P."/>
            <person name="Pipaliya S.V."/>
            <person name="Vacek V."/>
            <person name="Brzon O."/>
            <person name="Soukal P."/>
            <person name="Eme L."/>
            <person name="Dacks J.B."/>
            <person name="Karnkowska A."/>
            <person name="Elias M."/>
            <person name="Hampl V."/>
        </authorList>
    </citation>
    <scope>NUCLEOTIDE SEQUENCE [LARGE SCALE GENOMIC DNA]</scope>
    <source>
        <strain evidence="1">NAU3</strain>
        <tissue evidence="1">Gut</tissue>
    </source>
</reference>
<name>A0ABQ9YHW2_9EUKA</name>
<organism evidence="1 2">
    <name type="scientific">Blattamonas nauphoetae</name>
    <dbReference type="NCBI Taxonomy" id="2049346"/>
    <lineage>
        <taxon>Eukaryota</taxon>
        <taxon>Metamonada</taxon>
        <taxon>Preaxostyla</taxon>
        <taxon>Oxymonadida</taxon>
        <taxon>Blattamonas</taxon>
    </lineage>
</organism>
<protein>
    <submittedName>
        <fullName evidence="1">Uncharacterized protein</fullName>
    </submittedName>
</protein>
<sequence>MSTIDSIDQEAEDDWFSVAVILIYGVPIDIEGVDLFDFTKVRSDIPDKEGTSYKLSESSELRGAIHFFIETDKADFLLSNLLFTSNEATKAEDVFISTPDLSLDKLVLTSAKITSLVDTSLASLVLADTTDDVSSLTSFFSEALFSVKANTLSELQPLPLSVQILIEKSLAINVDVLMDSPQIQVNILFVFDVVHTALAVVDPLLQAITKLTSMLTNYTEFVTNPTTHENATATGMPKPCVIQLDEDEIFEGESVRVERQTVEIVPPPSSIDTETIADVAKQIVSQFNAPARISLAVKDITVHVFENAHINRSYALSISTSLGADIVLQPPMVVNHEKEKTAEHLAFLAGFSQLFPQFDLLYKTGHGIKGVQITRFREVKEDVAGALIVSTASSSFVRNSNTAYLLIAAGKLVVSQSTFTSSASLPYPLVFAKTSGALEIDDFNVPNLNDALIRGQTSTTMNVANSKFESITRATTEGEIENGTMISAVLKDVSSFELDTLTFDT</sequence>
<accession>A0ABQ9YHW2</accession>
<proteinExistence type="predicted"/>